<dbReference type="InterPro" id="IPR029028">
    <property type="entry name" value="Alpha/beta_knot_MTases"/>
</dbReference>
<evidence type="ECO:0000313" key="9">
    <source>
        <dbReference type="EMBL" id="GER59190.1"/>
    </source>
</evidence>
<evidence type="ECO:0000256" key="7">
    <source>
        <dbReference type="HAMAP-Rule" id="MF_02060"/>
    </source>
</evidence>
<proteinExistence type="inferred from homology"/>
<comment type="similarity">
    <text evidence="7">Belongs to the class IV-like SAM-binding methyltransferase superfamily. RNA methyltransferase TrmH family.</text>
</comment>
<feature type="binding site" evidence="7">
    <location>
        <position position="151"/>
    </location>
    <ligand>
        <name>S-adenosyl-L-methionine</name>
        <dbReference type="ChEBI" id="CHEBI:59789"/>
    </ligand>
</feature>
<dbReference type="PANTHER" id="PTHR43453">
    <property type="entry name" value="RRNA METHYLASE-LIKE"/>
    <property type="match status" value="1"/>
</dbReference>
<comment type="caution">
    <text evidence="9">The sequence shown here is derived from an EMBL/GenBank/DDBJ whole genome shotgun (WGS) entry which is preliminary data.</text>
</comment>
<dbReference type="PANTHER" id="PTHR43453:SF1">
    <property type="entry name" value="TRNA_RRNA METHYLTRANSFERASE SPOU TYPE DOMAIN-CONTAINING PROTEIN"/>
    <property type="match status" value="1"/>
</dbReference>
<keyword evidence="3 7" id="KW-0808">Transferase</keyword>
<evidence type="ECO:0000256" key="4">
    <source>
        <dbReference type="ARBA" id="ARBA00022691"/>
    </source>
</evidence>
<comment type="function">
    <text evidence="7">Catalyzes the 2'-O methylation of guanosine at position 18 in tRNA.</text>
</comment>
<dbReference type="HAMAP" id="MF_02060">
    <property type="entry name" value="tRNA_methyltr_TrmH"/>
    <property type="match status" value="1"/>
</dbReference>
<dbReference type="Gene3D" id="3.40.1280.10">
    <property type="match status" value="1"/>
</dbReference>
<keyword evidence="4 7" id="KW-0949">S-adenosyl-L-methionine</keyword>
<dbReference type="InterPro" id="IPR033671">
    <property type="entry name" value="TrmH"/>
</dbReference>
<dbReference type="GO" id="GO:0000049">
    <property type="term" value="F:tRNA binding"/>
    <property type="evidence" value="ECO:0007669"/>
    <property type="project" value="UniProtKB-UniRule"/>
</dbReference>
<sequence length="230" mass="26537">MDQALHDYLKTFLTERRLNLFERILSQRTRHFTVVTEDVYQLHNTSAVMRTCDVFGVQDLHVVEEKLGKSIDKEIAMGAQKWVNLNRSTSIKASLESLRAQGYQIVATTPHKNATYLHDFDVTKKSAFFFGTEKEGLSEYVLENADSALKIPMYGFTESLNISVSAAIILQDVVTRLHQSNVKWELSEIEKQELTLQWMKNTIKNPEEIIDRYYEDLDIGVNEKEQNSNN</sequence>
<dbReference type="SUPFAM" id="SSF75217">
    <property type="entry name" value="alpha/beta knot"/>
    <property type="match status" value="1"/>
</dbReference>
<keyword evidence="2 7" id="KW-0489">Methyltransferase</keyword>
<dbReference type="InterPro" id="IPR001537">
    <property type="entry name" value="SpoU_MeTrfase"/>
</dbReference>
<organism evidence="9 10">
    <name type="scientific">Patiriisocius marinus</name>
    <dbReference type="NCBI Taxonomy" id="1397112"/>
    <lineage>
        <taxon>Bacteria</taxon>
        <taxon>Pseudomonadati</taxon>
        <taxon>Bacteroidota</taxon>
        <taxon>Flavobacteriia</taxon>
        <taxon>Flavobacteriales</taxon>
        <taxon>Flavobacteriaceae</taxon>
        <taxon>Patiriisocius</taxon>
    </lineage>
</organism>
<feature type="domain" description="tRNA/rRNA methyltransferase SpoU type" evidence="8">
    <location>
        <begin position="32"/>
        <end position="170"/>
    </location>
</feature>
<keyword evidence="5 7" id="KW-0819">tRNA processing</keyword>
<dbReference type="AlphaFoldDB" id="A0A5J4IZG5"/>
<reference evidence="9 10" key="1">
    <citation type="submission" date="2019-08" db="EMBL/GenBank/DDBJ databases">
        <title>Draft genome sequence of Ulvibacter marinus type strain NBRC 109484.</title>
        <authorList>
            <person name="Kawano K."/>
            <person name="Ushijima N."/>
            <person name="Kihara M."/>
            <person name="Itoh H."/>
        </authorList>
    </citation>
    <scope>NUCLEOTIDE SEQUENCE [LARGE SCALE GENOMIC DNA]</scope>
    <source>
        <strain evidence="9 10">NBRC 109484</strain>
    </source>
</reference>
<dbReference type="Proteomes" id="UP000326509">
    <property type="component" value="Unassembled WGS sequence"/>
</dbReference>
<dbReference type="CDD" id="cd18092">
    <property type="entry name" value="SpoU-like_TrmH"/>
    <property type="match status" value="1"/>
</dbReference>
<keyword evidence="10" id="KW-1185">Reference proteome</keyword>
<accession>A0A5J4IZG5</accession>
<keyword evidence="6 7" id="KW-0694">RNA-binding</keyword>
<dbReference type="InterPro" id="IPR029026">
    <property type="entry name" value="tRNA_m1G_MTases_N"/>
</dbReference>
<evidence type="ECO:0000256" key="1">
    <source>
        <dbReference type="ARBA" id="ARBA00022555"/>
    </source>
</evidence>
<dbReference type="Pfam" id="PF00588">
    <property type="entry name" value="SpoU_methylase"/>
    <property type="match status" value="1"/>
</dbReference>
<protein>
    <recommendedName>
        <fullName evidence="7">tRNA (guanosine(18)-2'-O)-methyltransferase</fullName>
        <ecNumber evidence="7">2.1.1.34</ecNumber>
    </recommendedName>
    <alternativeName>
        <fullName evidence="7">tRNA [Gm18] methyltransferase</fullName>
    </alternativeName>
</protein>
<comment type="catalytic activity">
    <reaction evidence="7">
        <text>guanosine(18) in tRNA + S-adenosyl-L-methionine = 2'-O-methylguanosine(18) in tRNA + S-adenosyl-L-homocysteine + H(+)</text>
        <dbReference type="Rhea" id="RHEA:20077"/>
        <dbReference type="Rhea" id="RHEA-COMP:10190"/>
        <dbReference type="Rhea" id="RHEA-COMP:10192"/>
        <dbReference type="ChEBI" id="CHEBI:15378"/>
        <dbReference type="ChEBI" id="CHEBI:57856"/>
        <dbReference type="ChEBI" id="CHEBI:59789"/>
        <dbReference type="ChEBI" id="CHEBI:74269"/>
        <dbReference type="ChEBI" id="CHEBI:74445"/>
        <dbReference type="EC" id="2.1.1.34"/>
    </reaction>
</comment>
<feature type="binding site" evidence="7">
    <location>
        <position position="108"/>
    </location>
    <ligand>
        <name>S-adenosyl-L-methionine</name>
        <dbReference type="ChEBI" id="CHEBI:59789"/>
    </ligand>
</feature>
<evidence type="ECO:0000259" key="8">
    <source>
        <dbReference type="Pfam" id="PF00588"/>
    </source>
</evidence>
<evidence type="ECO:0000256" key="3">
    <source>
        <dbReference type="ARBA" id="ARBA00022679"/>
    </source>
</evidence>
<dbReference type="EMBL" id="BKCG01000002">
    <property type="protein sequence ID" value="GER59190.1"/>
    <property type="molecule type" value="Genomic_DNA"/>
</dbReference>
<evidence type="ECO:0000256" key="2">
    <source>
        <dbReference type="ARBA" id="ARBA00022603"/>
    </source>
</evidence>
<feature type="binding site" evidence="7">
    <location>
        <position position="160"/>
    </location>
    <ligand>
        <name>S-adenosyl-L-methionine</name>
        <dbReference type="ChEBI" id="CHEBI:59789"/>
    </ligand>
</feature>
<keyword evidence="1 7" id="KW-0820">tRNA-binding</keyword>
<gene>
    <name evidence="7 9" type="primary">trmH</name>
    <name evidence="9" type="ORF">ULMA_12980</name>
</gene>
<evidence type="ECO:0000256" key="6">
    <source>
        <dbReference type="ARBA" id="ARBA00022884"/>
    </source>
</evidence>
<name>A0A5J4IZG5_9FLAO</name>
<comment type="caution">
    <text evidence="7">Lacks conserved residue(s) required for the propagation of feature annotation.</text>
</comment>
<dbReference type="EC" id="2.1.1.34" evidence="7"/>
<evidence type="ECO:0000313" key="10">
    <source>
        <dbReference type="Proteomes" id="UP000326509"/>
    </source>
</evidence>
<evidence type="ECO:0000256" key="5">
    <source>
        <dbReference type="ARBA" id="ARBA00022694"/>
    </source>
</evidence>
<dbReference type="GO" id="GO:0002938">
    <property type="term" value="P:tRNA guanine ribose methylation"/>
    <property type="evidence" value="ECO:0007669"/>
    <property type="project" value="UniProtKB-UniRule"/>
</dbReference>
<dbReference type="GO" id="GO:0141100">
    <property type="term" value="F:tRNA (guanine(18)-2'-O)-methyltransferase activity"/>
    <property type="evidence" value="ECO:0007669"/>
    <property type="project" value="UniProtKB-UniRule"/>
</dbReference>